<sequence length="43" mass="4897">MKNKNRKSSGDACGDGERKNRKKKRETMVPWFGSEGLTRIGEI</sequence>
<dbReference type="EMBL" id="LXQA010080823">
    <property type="protein sequence ID" value="MCI11614.1"/>
    <property type="molecule type" value="Genomic_DNA"/>
</dbReference>
<reference evidence="2 3" key="1">
    <citation type="journal article" date="2018" name="Front. Plant Sci.">
        <title>Red Clover (Trifolium pratense) and Zigzag Clover (T. medium) - A Picture of Genomic Similarities and Differences.</title>
        <authorList>
            <person name="Dluhosova J."/>
            <person name="Istvanek J."/>
            <person name="Nedelnik J."/>
            <person name="Repkova J."/>
        </authorList>
    </citation>
    <scope>NUCLEOTIDE SEQUENCE [LARGE SCALE GENOMIC DNA]</scope>
    <source>
        <strain evidence="3">cv. 10/8</strain>
        <tissue evidence="2">Leaf</tissue>
    </source>
</reference>
<name>A0A392PII9_9FABA</name>
<feature type="region of interest" description="Disordered" evidence="1">
    <location>
        <begin position="1"/>
        <end position="43"/>
    </location>
</feature>
<proteinExistence type="predicted"/>
<dbReference type="Proteomes" id="UP000265520">
    <property type="component" value="Unassembled WGS sequence"/>
</dbReference>
<dbReference type="AlphaFoldDB" id="A0A392PII9"/>
<evidence type="ECO:0000256" key="1">
    <source>
        <dbReference type="SAM" id="MobiDB-lite"/>
    </source>
</evidence>
<feature type="non-terminal residue" evidence="2">
    <location>
        <position position="43"/>
    </location>
</feature>
<organism evidence="2 3">
    <name type="scientific">Trifolium medium</name>
    <dbReference type="NCBI Taxonomy" id="97028"/>
    <lineage>
        <taxon>Eukaryota</taxon>
        <taxon>Viridiplantae</taxon>
        <taxon>Streptophyta</taxon>
        <taxon>Embryophyta</taxon>
        <taxon>Tracheophyta</taxon>
        <taxon>Spermatophyta</taxon>
        <taxon>Magnoliopsida</taxon>
        <taxon>eudicotyledons</taxon>
        <taxon>Gunneridae</taxon>
        <taxon>Pentapetalae</taxon>
        <taxon>rosids</taxon>
        <taxon>fabids</taxon>
        <taxon>Fabales</taxon>
        <taxon>Fabaceae</taxon>
        <taxon>Papilionoideae</taxon>
        <taxon>50 kb inversion clade</taxon>
        <taxon>NPAAA clade</taxon>
        <taxon>Hologalegina</taxon>
        <taxon>IRL clade</taxon>
        <taxon>Trifolieae</taxon>
        <taxon>Trifolium</taxon>
    </lineage>
</organism>
<accession>A0A392PII9</accession>
<keyword evidence="3" id="KW-1185">Reference proteome</keyword>
<comment type="caution">
    <text evidence="2">The sequence shown here is derived from an EMBL/GenBank/DDBJ whole genome shotgun (WGS) entry which is preliminary data.</text>
</comment>
<evidence type="ECO:0000313" key="3">
    <source>
        <dbReference type="Proteomes" id="UP000265520"/>
    </source>
</evidence>
<protein>
    <submittedName>
        <fullName evidence="2">Uncharacterized protein</fullName>
    </submittedName>
</protein>
<evidence type="ECO:0000313" key="2">
    <source>
        <dbReference type="EMBL" id="MCI11614.1"/>
    </source>
</evidence>